<comment type="similarity">
    <text evidence="1">Belongs to the Tango6 family.</text>
</comment>
<dbReference type="InterPro" id="IPR019451">
    <property type="entry name" value="Rtp1_C1"/>
</dbReference>
<dbReference type="GeneID" id="20818357"/>
<evidence type="ECO:0000259" key="2">
    <source>
        <dbReference type="Pfam" id="PF10363"/>
    </source>
</evidence>
<dbReference type="STRING" id="112090.W4FL01"/>
<evidence type="ECO:0000259" key="3">
    <source>
        <dbReference type="Pfam" id="PF23565"/>
    </source>
</evidence>
<dbReference type="Pfam" id="PF23565">
    <property type="entry name" value="ARM_TANGO6"/>
    <property type="match status" value="1"/>
</dbReference>
<organism evidence="4">
    <name type="scientific">Aphanomyces astaci</name>
    <name type="common">Crayfish plague agent</name>
    <dbReference type="NCBI Taxonomy" id="112090"/>
    <lineage>
        <taxon>Eukaryota</taxon>
        <taxon>Sar</taxon>
        <taxon>Stramenopiles</taxon>
        <taxon>Oomycota</taxon>
        <taxon>Saprolegniomycetes</taxon>
        <taxon>Saprolegniales</taxon>
        <taxon>Verrucalvaceae</taxon>
        <taxon>Aphanomyces</taxon>
    </lineage>
</organism>
<dbReference type="AlphaFoldDB" id="W4FL01"/>
<name>W4FL01_APHAT</name>
<evidence type="ECO:0000313" key="4">
    <source>
        <dbReference type="EMBL" id="ETV67509.1"/>
    </source>
</evidence>
<gene>
    <name evidence="4" type="ORF">H257_16361</name>
</gene>
<dbReference type="Pfam" id="PF10363">
    <property type="entry name" value="RTP1_C1"/>
    <property type="match status" value="1"/>
</dbReference>
<dbReference type="InterPro" id="IPR057407">
    <property type="entry name" value="HEAT_TANGO6"/>
</dbReference>
<dbReference type="EMBL" id="KI913197">
    <property type="protein sequence ID" value="ETV67509.1"/>
    <property type="molecule type" value="Genomic_DNA"/>
</dbReference>
<proteinExistence type="inferred from homology"/>
<protein>
    <submittedName>
        <fullName evidence="4">Uncharacterized protein</fullName>
    </submittedName>
</protein>
<dbReference type="PANTHER" id="PTHR20959">
    <property type="entry name" value="TRANSPORT AND GOLGI ORGANIZATION PROTEIN 6 FAMILY MEMBER"/>
    <property type="match status" value="1"/>
</dbReference>
<feature type="domain" description="RNA polymerase II assembly factor Rtp1 C-terminal" evidence="2">
    <location>
        <begin position="693"/>
        <end position="796"/>
    </location>
</feature>
<feature type="domain" description="TANGO6 HEAT repeat" evidence="3">
    <location>
        <begin position="255"/>
        <end position="500"/>
    </location>
</feature>
<dbReference type="VEuPathDB" id="FungiDB:H257_16361"/>
<accession>W4FL01</accession>
<sequence length="967" mass="105314">MADLHRDMEKLAVDRLGTSMRRLNEAIDSIRAVRMDPSVDIEAKILQVLPLAPNNSISERLLALVDALSEAIAEAEALESSRDPPVNKTKPRAPLCLLSLRDYTTVQAAVELILVWGAYPCVEAGILTPIPQRVVAKTFKIDRAMVQHVATLESNPSTPAHLDNVLRGLLHVLELSQFKPMLLPAYLADLLACLVYRIHCQPSPPPTAAAARLQQLMDVLPIRVFMGSLRGVLATPHANTTFKAQCGHLLSQCVLKDGGVLATIEMLLSSVDDGNTQARLHVAALVARCPRALTTTQYLLAIGPQVMWLLTYPTTKLVREVAGLTVSQLILDHPIDLVDQCVLRPLFLPLLRFSLPPPSPATVSDGIAFISTENELDACISALKCMLLGPVPPAPVLEALVPVFRPLVYLDAFARASKAYVHADTQQLLLLFVQQLPSAASRLASCVLPSSTPLRPSLCPDDCTTPRHSTSQVVYCAGGSGGVGLRQDQPHDDNVIIDNVIDAIVDLLGQPQLDDQNNVVVGELFSHLLTTYMHLKTSSHLEPSNDRSKSSDTGSMRLLLRLTEDLGPAVLRSGVLVLQCLVTVLSMYTNQDADAIGDNDADDDDDDMDVLSVGLSMATTIVQAGAAARSADEEALLTQMLVPLEQLARHPKAPIAEMASDLCLHILARSADDHKQDVMTAAQSFAEMLDRSKADLQSAQVPLRARGLARLTRWIRRRQPVDNVEALVALCVHHLADADSYVYLAAVQALAGLGDVYADKTIPLLLDALAQDATYSVEQRIKLSEALLFTARRCGDVMPKYGRAFVFGYLRCIRSRKLPNDANEIEETTLRASCLSNLAEVCGLLHWAISPYITDVVGCVRGILETERLATDAHIALRRGAVFVLYNMLQLMGRDILEAVPDAMTPIYRLLKMEASTEKDAVCRFHAENSVKALDTIMRGELFNVGQASSSRPGGLPSLIFLNQDER</sequence>
<reference evidence="4" key="1">
    <citation type="submission" date="2013-12" db="EMBL/GenBank/DDBJ databases">
        <title>The Genome Sequence of Aphanomyces astaci APO3.</title>
        <authorList>
            <consortium name="The Broad Institute Genomics Platform"/>
            <person name="Russ C."/>
            <person name="Tyler B."/>
            <person name="van West P."/>
            <person name="Dieguez-Uribeondo J."/>
            <person name="Young S.K."/>
            <person name="Zeng Q."/>
            <person name="Gargeya S."/>
            <person name="Fitzgerald M."/>
            <person name="Abouelleil A."/>
            <person name="Alvarado L."/>
            <person name="Chapman S.B."/>
            <person name="Gainer-Dewar J."/>
            <person name="Goldberg J."/>
            <person name="Griggs A."/>
            <person name="Gujja S."/>
            <person name="Hansen M."/>
            <person name="Howarth C."/>
            <person name="Imamovic A."/>
            <person name="Ireland A."/>
            <person name="Larimer J."/>
            <person name="McCowan C."/>
            <person name="Murphy C."/>
            <person name="Pearson M."/>
            <person name="Poon T.W."/>
            <person name="Priest M."/>
            <person name="Roberts A."/>
            <person name="Saif S."/>
            <person name="Shea T."/>
            <person name="Sykes S."/>
            <person name="Wortman J."/>
            <person name="Nusbaum C."/>
            <person name="Birren B."/>
        </authorList>
    </citation>
    <scope>NUCLEOTIDE SEQUENCE [LARGE SCALE GENOMIC DNA]</scope>
    <source>
        <strain evidence="4">APO3</strain>
    </source>
</reference>
<dbReference type="InterPro" id="IPR016024">
    <property type="entry name" value="ARM-type_fold"/>
</dbReference>
<evidence type="ECO:0000256" key="1">
    <source>
        <dbReference type="ARBA" id="ARBA00005724"/>
    </source>
</evidence>
<dbReference type="OrthoDB" id="39591at2759"/>
<dbReference type="SUPFAM" id="SSF48371">
    <property type="entry name" value="ARM repeat"/>
    <property type="match status" value="1"/>
</dbReference>
<dbReference type="RefSeq" id="XP_009843073.1">
    <property type="nucleotide sequence ID" value="XM_009844771.1"/>
</dbReference>
<dbReference type="PANTHER" id="PTHR20959:SF1">
    <property type="entry name" value="TRANSPORT AND GOLGI ORGANIZATION PROTEIN 6 HOMOLOG"/>
    <property type="match status" value="1"/>
</dbReference>
<dbReference type="GO" id="GO:0009306">
    <property type="term" value="P:protein secretion"/>
    <property type="evidence" value="ECO:0007669"/>
    <property type="project" value="TreeGrafter"/>
</dbReference>
<dbReference type="InterPro" id="IPR039600">
    <property type="entry name" value="TANGO6/Rtp1"/>
</dbReference>